<keyword evidence="1" id="KW-1185">Reference proteome</keyword>
<protein>
    <submittedName>
        <fullName evidence="2">Str_synth domain-containing protein</fullName>
    </submittedName>
</protein>
<reference evidence="2" key="2">
    <citation type="submission" date="2020-10" db="UniProtKB">
        <authorList>
            <consortium name="WormBaseParasite"/>
        </authorList>
    </citation>
    <scope>IDENTIFICATION</scope>
</reference>
<proteinExistence type="predicted"/>
<reference evidence="1" key="1">
    <citation type="journal article" date="2013" name="Genetics">
        <title>The draft genome and transcriptome of Panagrellus redivivus are shaped by the harsh demands of a free-living lifestyle.</title>
        <authorList>
            <person name="Srinivasan J."/>
            <person name="Dillman A.R."/>
            <person name="Macchietto M.G."/>
            <person name="Heikkinen L."/>
            <person name="Lakso M."/>
            <person name="Fracchia K.M."/>
            <person name="Antoshechkin I."/>
            <person name="Mortazavi A."/>
            <person name="Wong G."/>
            <person name="Sternberg P.W."/>
        </authorList>
    </citation>
    <scope>NUCLEOTIDE SEQUENCE [LARGE SCALE GENOMIC DNA]</scope>
    <source>
        <strain evidence="1">MT8872</strain>
    </source>
</reference>
<dbReference type="AlphaFoldDB" id="A0A7E4ZSX6"/>
<evidence type="ECO:0000313" key="2">
    <source>
        <dbReference type="WBParaSite" id="Pan_g15289.t1"/>
    </source>
</evidence>
<evidence type="ECO:0000313" key="1">
    <source>
        <dbReference type="Proteomes" id="UP000492821"/>
    </source>
</evidence>
<accession>A0A7E4ZSX6</accession>
<organism evidence="1 2">
    <name type="scientific">Panagrellus redivivus</name>
    <name type="common">Microworm</name>
    <dbReference type="NCBI Taxonomy" id="6233"/>
    <lineage>
        <taxon>Eukaryota</taxon>
        <taxon>Metazoa</taxon>
        <taxon>Ecdysozoa</taxon>
        <taxon>Nematoda</taxon>
        <taxon>Chromadorea</taxon>
        <taxon>Rhabditida</taxon>
        <taxon>Tylenchina</taxon>
        <taxon>Panagrolaimomorpha</taxon>
        <taxon>Panagrolaimoidea</taxon>
        <taxon>Panagrolaimidae</taxon>
        <taxon>Panagrellus</taxon>
    </lineage>
</organism>
<dbReference type="WBParaSite" id="Pan_g15289.t1">
    <property type="protein sequence ID" value="Pan_g15289.t1"/>
    <property type="gene ID" value="Pan_g15289"/>
</dbReference>
<name>A0A7E4ZSX6_PANRE</name>
<dbReference type="Proteomes" id="UP000492821">
    <property type="component" value="Unassembled WGS sequence"/>
</dbReference>
<sequence>MVLFIWGGSDKHAASEALTMTTSTLLTMLFDKNGHTTCRPLKRHGSVIQSRKIASLDILGLKHISKEGNTALRYEGFVGDFEDRAYVFDPCGASSRPLNSAT</sequence>